<dbReference type="InterPro" id="IPR035979">
    <property type="entry name" value="RBD_domain_sf"/>
</dbReference>
<evidence type="ECO:0000259" key="3">
    <source>
        <dbReference type="PROSITE" id="PS50102"/>
    </source>
</evidence>
<dbReference type="Gene3D" id="3.30.70.330">
    <property type="match status" value="1"/>
</dbReference>
<dbReference type="InterPro" id="IPR028851">
    <property type="entry name" value="Pphln1"/>
</dbReference>
<dbReference type="CDD" id="cd00590">
    <property type="entry name" value="RRM_SF"/>
    <property type="match status" value="1"/>
</dbReference>
<dbReference type="AlphaFoldDB" id="A0AA85G299"/>
<feature type="compositionally biased region" description="Polar residues" evidence="2">
    <location>
        <begin position="303"/>
        <end position="319"/>
    </location>
</feature>
<feature type="domain" description="RRM" evidence="3">
    <location>
        <begin position="20"/>
        <end position="98"/>
    </location>
</feature>
<keyword evidence="1" id="KW-0694">RNA-binding</keyword>
<dbReference type="PROSITE" id="PS50102">
    <property type="entry name" value="RRM"/>
    <property type="match status" value="1"/>
</dbReference>
<feature type="compositionally biased region" description="Acidic residues" evidence="2">
    <location>
        <begin position="643"/>
        <end position="652"/>
    </location>
</feature>
<dbReference type="PANTHER" id="PTHR15836:SF4">
    <property type="entry name" value="PERIPHILIN-1"/>
    <property type="match status" value="1"/>
</dbReference>
<name>A0AA85G299_9TREM</name>
<dbReference type="GO" id="GO:0045892">
    <property type="term" value="P:negative regulation of DNA-templated transcription"/>
    <property type="evidence" value="ECO:0007669"/>
    <property type="project" value="InterPro"/>
</dbReference>
<sequence length="737" mass="83246">MYRRPQFDRLNPRNVLPSRHTLFIRGLPGTTDVTKVKDFFCNETNSRCSVEFFSTSEDKKRFSVAIRFKSHEIASEMLRRHNGKTMFGYPVELTWFKDLKKARAKSNLQNSSEVAFPVYEERRQVRRFPPNQRGFRGPEKSIPSPGNYGDARRIRTGSSSSGGRGYRDNGRDRRSIDRRSLDRRSMDRRSTDRRSTERSTDRRSTERRSVSRSRSFTGSSSRSASNSGRSRSRSVSRTRHSLPSNPGDSMHASESEFNGHAYDDRRSSRNLSRRSHDGSSSSSRSSGGRKRQGSSKRRSSNRNNEQYDQSADENSSPDYQTRRNQRVSRSPSVSERNLAYSNAPAPNPEDGSSLGFEQASVRDGSFSRRTRHSSENSSSGASVASSNGAFDSPRNRSGRKRVHSISPPYNDVRNRTSKAKAEAASNSDEKDQPAVESQKRRKTRNAHSPANNSTESLSEPPHTRSKTQRTSLQKTSRAENSTTIRQVNADRKQRPSAVKANKKSTTKDSPPTIEKSTSKNSHNSRRSDTARSPLSLTSRATKRWRTPEDEVNDDHLHKEEKWPSSISKSAKLKKKSAISSANNSSDNDHSDTSKVDGNQVTISRNNNVTAKESLKPLFKKSSSSSNNNNQSVTVGSASSVNNEENESGDCSDDVMNLIRDRKDALAEDYKRDCEAFTTVVRMLISKDQDLESRLMPMLKEILHERGQRCIEDLRTFISDHQVNESNMNEFKEKNHID</sequence>
<evidence type="ECO:0000313" key="4">
    <source>
        <dbReference type="Proteomes" id="UP000050792"/>
    </source>
</evidence>
<evidence type="ECO:0000256" key="2">
    <source>
        <dbReference type="SAM" id="MobiDB-lite"/>
    </source>
</evidence>
<feature type="compositionally biased region" description="Basic residues" evidence="2">
    <location>
        <begin position="230"/>
        <end position="240"/>
    </location>
</feature>
<dbReference type="GO" id="GO:0045814">
    <property type="term" value="P:negative regulation of gene expression, epigenetic"/>
    <property type="evidence" value="ECO:0007669"/>
    <property type="project" value="TreeGrafter"/>
</dbReference>
<feature type="compositionally biased region" description="Polar residues" evidence="2">
    <location>
        <begin position="595"/>
        <end position="610"/>
    </location>
</feature>
<feature type="compositionally biased region" description="Low complexity" evidence="2">
    <location>
        <begin position="375"/>
        <end position="389"/>
    </location>
</feature>
<dbReference type="InterPro" id="IPR012677">
    <property type="entry name" value="Nucleotide-bd_a/b_plait_sf"/>
</dbReference>
<feature type="compositionally biased region" description="Basic and acidic residues" evidence="2">
    <location>
        <begin position="545"/>
        <end position="562"/>
    </location>
</feature>
<feature type="compositionally biased region" description="Polar residues" evidence="2">
    <location>
        <begin position="446"/>
        <end position="457"/>
    </location>
</feature>
<proteinExistence type="predicted"/>
<protein>
    <recommendedName>
        <fullName evidence="3">RRM domain-containing protein</fullName>
    </recommendedName>
</protein>
<dbReference type="WBParaSite" id="SRDH1_74770.7">
    <property type="protein sequence ID" value="SRDH1_74770.7"/>
    <property type="gene ID" value="SRDH1_74770"/>
</dbReference>
<dbReference type="Pfam" id="PF25234">
    <property type="entry name" value="Periphilin_C"/>
    <property type="match status" value="1"/>
</dbReference>
<evidence type="ECO:0000256" key="1">
    <source>
        <dbReference type="PROSITE-ProRule" id="PRU00176"/>
    </source>
</evidence>
<dbReference type="Proteomes" id="UP000050792">
    <property type="component" value="Unassembled WGS sequence"/>
</dbReference>
<feature type="compositionally biased region" description="Basic and acidic residues" evidence="2">
    <location>
        <begin position="165"/>
        <end position="209"/>
    </location>
</feature>
<evidence type="ECO:0000313" key="5">
    <source>
        <dbReference type="WBParaSite" id="SRDH1_74770.7"/>
    </source>
</evidence>
<feature type="compositionally biased region" description="Low complexity" evidence="2">
    <location>
        <begin position="212"/>
        <end position="229"/>
    </location>
</feature>
<feature type="compositionally biased region" description="Basic residues" evidence="2">
    <location>
        <begin position="287"/>
        <end position="300"/>
    </location>
</feature>
<keyword evidence="4" id="KW-1185">Reference proteome</keyword>
<dbReference type="InterPro" id="IPR000504">
    <property type="entry name" value="RRM_dom"/>
</dbReference>
<dbReference type="GO" id="GO:0005654">
    <property type="term" value="C:nucleoplasm"/>
    <property type="evidence" value="ECO:0007669"/>
    <property type="project" value="TreeGrafter"/>
</dbReference>
<feature type="compositionally biased region" description="Low complexity" evidence="2">
    <location>
        <begin position="621"/>
        <end position="631"/>
    </location>
</feature>
<reference evidence="5" key="2">
    <citation type="submission" date="2023-11" db="UniProtKB">
        <authorList>
            <consortium name="WormBaseParasite"/>
        </authorList>
    </citation>
    <scope>IDENTIFICATION</scope>
</reference>
<feature type="compositionally biased region" description="Polar residues" evidence="2">
    <location>
        <begin position="530"/>
        <end position="539"/>
    </location>
</feature>
<dbReference type="GO" id="GO:0003723">
    <property type="term" value="F:RNA binding"/>
    <property type="evidence" value="ECO:0007669"/>
    <property type="project" value="UniProtKB-UniRule"/>
</dbReference>
<accession>A0AA85G299</accession>
<organism evidence="4 5">
    <name type="scientific">Schistosoma rodhaini</name>
    <dbReference type="NCBI Taxonomy" id="6188"/>
    <lineage>
        <taxon>Eukaryota</taxon>
        <taxon>Metazoa</taxon>
        <taxon>Spiralia</taxon>
        <taxon>Lophotrochozoa</taxon>
        <taxon>Platyhelminthes</taxon>
        <taxon>Trematoda</taxon>
        <taxon>Digenea</taxon>
        <taxon>Strigeidida</taxon>
        <taxon>Schistosomatoidea</taxon>
        <taxon>Schistosomatidae</taxon>
        <taxon>Schistosoma</taxon>
    </lineage>
</organism>
<dbReference type="GO" id="GO:0097355">
    <property type="term" value="P:protein localization to heterochromatin"/>
    <property type="evidence" value="ECO:0007669"/>
    <property type="project" value="TreeGrafter"/>
</dbReference>
<feature type="compositionally biased region" description="Polar residues" evidence="2">
    <location>
        <begin position="468"/>
        <end position="486"/>
    </location>
</feature>
<feature type="region of interest" description="Disordered" evidence="2">
    <location>
        <begin position="125"/>
        <end position="652"/>
    </location>
</feature>
<dbReference type="SUPFAM" id="SSF54928">
    <property type="entry name" value="RNA-binding domain, RBD"/>
    <property type="match status" value="1"/>
</dbReference>
<dbReference type="InterPro" id="IPR057603">
    <property type="entry name" value="Periphilin-1_C"/>
</dbReference>
<dbReference type="PANTHER" id="PTHR15836">
    <property type="entry name" value="PERIPHILIN 1"/>
    <property type="match status" value="1"/>
</dbReference>
<reference evidence="4" key="1">
    <citation type="submission" date="2022-06" db="EMBL/GenBank/DDBJ databases">
        <authorList>
            <person name="Berger JAMES D."/>
            <person name="Berger JAMES D."/>
        </authorList>
    </citation>
    <scope>NUCLEOTIDE SEQUENCE [LARGE SCALE GENOMIC DNA]</scope>
</reference>